<organism evidence="3 4">
    <name type="scientific">Liquorilactobacillus hordei DSM 19519</name>
    <dbReference type="NCBI Taxonomy" id="1423759"/>
    <lineage>
        <taxon>Bacteria</taxon>
        <taxon>Bacillati</taxon>
        <taxon>Bacillota</taxon>
        <taxon>Bacilli</taxon>
        <taxon>Lactobacillales</taxon>
        <taxon>Lactobacillaceae</taxon>
        <taxon>Liquorilactobacillus</taxon>
    </lineage>
</organism>
<proteinExistence type="predicted"/>
<gene>
    <name evidence="3" type="ORF">FC92_GL001878</name>
</gene>
<keyword evidence="1" id="KW-0808">Transferase</keyword>
<evidence type="ECO:0000259" key="2">
    <source>
        <dbReference type="Pfam" id="PF00534"/>
    </source>
</evidence>
<dbReference type="OrthoDB" id="9775208at2"/>
<keyword evidence="4" id="KW-1185">Reference proteome</keyword>
<dbReference type="Pfam" id="PF00534">
    <property type="entry name" value="Glycos_transf_1"/>
    <property type="match status" value="1"/>
</dbReference>
<dbReference type="PANTHER" id="PTHR46401">
    <property type="entry name" value="GLYCOSYLTRANSFERASE WBBK-RELATED"/>
    <property type="match status" value="1"/>
</dbReference>
<protein>
    <recommendedName>
        <fullName evidence="2">Glycosyl transferase family 1 domain-containing protein</fullName>
    </recommendedName>
</protein>
<dbReference type="GO" id="GO:0009103">
    <property type="term" value="P:lipopolysaccharide biosynthetic process"/>
    <property type="evidence" value="ECO:0007669"/>
    <property type="project" value="TreeGrafter"/>
</dbReference>
<dbReference type="STRING" id="1423759.FC92_GL001878"/>
<reference evidence="3 4" key="1">
    <citation type="journal article" date="2015" name="Genome Announc.">
        <title>Expanding the biotechnology potential of lactobacilli through comparative genomics of 213 strains and associated genera.</title>
        <authorList>
            <person name="Sun Z."/>
            <person name="Harris H.M."/>
            <person name="McCann A."/>
            <person name="Guo C."/>
            <person name="Argimon S."/>
            <person name="Zhang W."/>
            <person name="Yang X."/>
            <person name="Jeffery I.B."/>
            <person name="Cooney J.C."/>
            <person name="Kagawa T.F."/>
            <person name="Liu W."/>
            <person name="Song Y."/>
            <person name="Salvetti E."/>
            <person name="Wrobel A."/>
            <person name="Rasinkangas P."/>
            <person name="Parkhill J."/>
            <person name="Rea M.C."/>
            <person name="O'Sullivan O."/>
            <person name="Ritari J."/>
            <person name="Douillard F.P."/>
            <person name="Paul Ross R."/>
            <person name="Yang R."/>
            <person name="Briner A.E."/>
            <person name="Felis G.E."/>
            <person name="de Vos W.M."/>
            <person name="Barrangou R."/>
            <person name="Klaenhammer T.R."/>
            <person name="Caufield P.W."/>
            <person name="Cui Y."/>
            <person name="Zhang H."/>
            <person name="O'Toole P.W."/>
        </authorList>
    </citation>
    <scope>NUCLEOTIDE SEQUENCE [LARGE SCALE GENOMIC DNA]</scope>
    <source>
        <strain evidence="3 4">DSM 19519</strain>
    </source>
</reference>
<evidence type="ECO:0000256" key="1">
    <source>
        <dbReference type="ARBA" id="ARBA00022679"/>
    </source>
</evidence>
<comment type="caution">
    <text evidence="3">The sequence shown here is derived from an EMBL/GenBank/DDBJ whole genome shotgun (WGS) entry which is preliminary data.</text>
</comment>
<name>A0A0R1MI59_9LACO</name>
<accession>A0A0R1MI59</accession>
<evidence type="ECO:0000313" key="4">
    <source>
        <dbReference type="Proteomes" id="UP000051448"/>
    </source>
</evidence>
<dbReference type="PANTHER" id="PTHR46401:SF2">
    <property type="entry name" value="GLYCOSYLTRANSFERASE WBBK-RELATED"/>
    <property type="match status" value="1"/>
</dbReference>
<dbReference type="InterPro" id="IPR001296">
    <property type="entry name" value="Glyco_trans_1"/>
</dbReference>
<feature type="domain" description="Glycosyl transferase family 1" evidence="2">
    <location>
        <begin position="199"/>
        <end position="346"/>
    </location>
</feature>
<dbReference type="AlphaFoldDB" id="A0A0R1MI59"/>
<dbReference type="GeneID" id="98310819"/>
<dbReference type="SUPFAM" id="SSF53756">
    <property type="entry name" value="UDP-Glycosyltransferase/glycogen phosphorylase"/>
    <property type="match status" value="1"/>
</dbReference>
<dbReference type="GO" id="GO:0016757">
    <property type="term" value="F:glycosyltransferase activity"/>
    <property type="evidence" value="ECO:0007669"/>
    <property type="project" value="InterPro"/>
</dbReference>
<dbReference type="Gene3D" id="3.40.50.2000">
    <property type="entry name" value="Glycogen Phosphorylase B"/>
    <property type="match status" value="1"/>
</dbReference>
<dbReference type="PATRIC" id="fig|1423759.3.peg.1961"/>
<sequence>MLFVVNDVAAIPEAGGIYSVLEDFYNEVLENDKTNKWVFILSGKYFQETRNIKIKVIKNQKKWMSRFFFEFITGEKIINLLNPDVYISLQNTITMGVKANVKIVYLQQPLPFQTMKKFSFFRKKEFKMAVYQNIVGTLIKYSIRKSSPYVIVQTKWMEDAVKKEHLVKDEQLFKCFPKLKISNRTSTHNTTNDNRLSSFFFPAALYVYKNHSVIIEACKILKNKYFVNNFEVLLTVTKKEFASKFDEIPTQLKFIGNIKREKVLDLYSRTVLLFPSYIETFGLPLLESSNVKGNIIAAKTEFSLEILDGYEKAFFFEYNNPYELADIMLKFINNKVEYKKYDRKGKIKTDNLLHFIGENILEKNSKEL</sequence>
<evidence type="ECO:0000313" key="3">
    <source>
        <dbReference type="EMBL" id="KRL07489.1"/>
    </source>
</evidence>
<dbReference type="RefSeq" id="WP_057869130.1">
    <property type="nucleotide sequence ID" value="NZ_AZDX01000006.1"/>
</dbReference>
<dbReference type="EMBL" id="AZDX01000006">
    <property type="protein sequence ID" value="KRL07489.1"/>
    <property type="molecule type" value="Genomic_DNA"/>
</dbReference>
<dbReference type="Proteomes" id="UP000051448">
    <property type="component" value="Unassembled WGS sequence"/>
</dbReference>